<accession>A0A0M3HNA0</accession>
<evidence type="ECO:0000313" key="1">
    <source>
        <dbReference type="Proteomes" id="UP000036681"/>
    </source>
</evidence>
<organism evidence="1 2">
    <name type="scientific">Ascaris lumbricoides</name>
    <name type="common">Giant roundworm</name>
    <dbReference type="NCBI Taxonomy" id="6252"/>
    <lineage>
        <taxon>Eukaryota</taxon>
        <taxon>Metazoa</taxon>
        <taxon>Ecdysozoa</taxon>
        <taxon>Nematoda</taxon>
        <taxon>Chromadorea</taxon>
        <taxon>Rhabditida</taxon>
        <taxon>Spirurina</taxon>
        <taxon>Ascaridomorpha</taxon>
        <taxon>Ascaridoidea</taxon>
        <taxon>Ascarididae</taxon>
        <taxon>Ascaris</taxon>
    </lineage>
</organism>
<dbReference type="WBParaSite" id="ALUE_0000313101-mRNA-1">
    <property type="protein sequence ID" value="ALUE_0000313101-mRNA-1"/>
    <property type="gene ID" value="ALUE_0000313101"/>
</dbReference>
<dbReference type="Proteomes" id="UP000036681">
    <property type="component" value="Unplaced"/>
</dbReference>
<keyword evidence="1" id="KW-1185">Reference proteome</keyword>
<name>A0A0M3HNA0_ASCLU</name>
<dbReference type="AlphaFoldDB" id="A0A0M3HNA0"/>
<proteinExistence type="predicted"/>
<protein>
    <submittedName>
        <fullName evidence="2">RT_RNaseH_2 domain-containing protein</fullName>
    </submittedName>
</protein>
<evidence type="ECO:0000313" key="2">
    <source>
        <dbReference type="WBParaSite" id="ALUE_0000313101-mRNA-1"/>
    </source>
</evidence>
<reference evidence="2" key="1">
    <citation type="submission" date="2017-02" db="UniProtKB">
        <authorList>
            <consortium name="WormBaseParasite"/>
        </authorList>
    </citation>
    <scope>IDENTIFICATION</scope>
</reference>
<sequence length="73" mass="8579">MDAEATWSVQEKELCDCLRRHHPNVSFSSSNFDTKLQILLSERDEFEFQNAGRKVGRDTYELICYTAYRPCEV</sequence>